<dbReference type="AlphaFoldDB" id="A0A3D9D6Z4"/>
<keyword evidence="1" id="KW-1133">Transmembrane helix</keyword>
<organism evidence="2 3">
    <name type="scientific">Chryseobacterium elymi</name>
    <dbReference type="NCBI Taxonomy" id="395936"/>
    <lineage>
        <taxon>Bacteria</taxon>
        <taxon>Pseudomonadati</taxon>
        <taxon>Bacteroidota</taxon>
        <taxon>Flavobacteriia</taxon>
        <taxon>Flavobacteriales</taxon>
        <taxon>Weeksellaceae</taxon>
        <taxon>Chryseobacterium group</taxon>
        <taxon>Chryseobacterium</taxon>
    </lineage>
</organism>
<dbReference type="RefSeq" id="WP_116014507.1">
    <property type="nucleotide sequence ID" value="NZ_QNUH01000025.1"/>
</dbReference>
<dbReference type="Proteomes" id="UP000257030">
    <property type="component" value="Unassembled WGS sequence"/>
</dbReference>
<keyword evidence="1" id="KW-0812">Transmembrane</keyword>
<comment type="caution">
    <text evidence="2">The sequence shown here is derived from an EMBL/GenBank/DDBJ whole genome shotgun (WGS) entry which is preliminary data.</text>
</comment>
<dbReference type="NCBIfam" id="NF041635">
    <property type="entry name" value="STM3941_fam"/>
    <property type="match status" value="1"/>
</dbReference>
<evidence type="ECO:0000313" key="2">
    <source>
        <dbReference type="EMBL" id="REC73782.1"/>
    </source>
</evidence>
<proteinExistence type="predicted"/>
<accession>A0A3D9D6Z4</accession>
<dbReference type="OrthoDB" id="1263675at2"/>
<reference evidence="2 3" key="1">
    <citation type="journal article" date="2010" name="Syst. Appl. Microbiol.">
        <title>Four new species of Chryseobacterium from the rhizosphere of coastal sand dune plants, Chryseobacterium elymi sp. nov., Chryseobacterium hagamense sp. nov., Chryseobacterium lathyri sp. nov. and Chryseobacterium rhizosphaerae sp. nov.</title>
        <authorList>
            <person name="Cho S.H."/>
            <person name="Lee K.S."/>
            <person name="Shin D.S."/>
            <person name="Han J.H."/>
            <person name="Park K.S."/>
            <person name="Lee C.H."/>
            <person name="Park K.H."/>
            <person name="Kim S.B."/>
        </authorList>
    </citation>
    <scope>NUCLEOTIDE SEQUENCE [LARGE SCALE GENOMIC DNA]</scope>
    <source>
        <strain evidence="2 3">KCTC 22547</strain>
    </source>
</reference>
<gene>
    <name evidence="2" type="ORF">DRF60_19005</name>
</gene>
<evidence type="ECO:0000256" key="1">
    <source>
        <dbReference type="SAM" id="Phobius"/>
    </source>
</evidence>
<dbReference type="InterPro" id="IPR048136">
    <property type="entry name" value="STM3941-like"/>
</dbReference>
<keyword evidence="1" id="KW-0472">Membrane</keyword>
<dbReference type="EMBL" id="QNUH01000025">
    <property type="protein sequence ID" value="REC73782.1"/>
    <property type="molecule type" value="Genomic_DNA"/>
</dbReference>
<evidence type="ECO:0000313" key="3">
    <source>
        <dbReference type="Proteomes" id="UP000257030"/>
    </source>
</evidence>
<sequence length="174" mass="20350">MKNIKKNSLKLSLIIVVMILILMLGVFLIMNPTKYSSFLFRNGMVIFIAGIINIIISTYCIYQLGSKLFDRNAIFSINSKGISDKINMLDYPNISWKDIIKIEEYNINNVPHLKVFVDNPQQYIKQKKGLKKWVLNFNYKKYHTPILLNSTYLSCSFDDLKKSILDSYKEYQNN</sequence>
<feature type="transmembrane region" description="Helical" evidence="1">
    <location>
        <begin position="42"/>
        <end position="62"/>
    </location>
</feature>
<protein>
    <submittedName>
        <fullName evidence="2">Uncharacterized protein</fullName>
    </submittedName>
</protein>
<keyword evidence="3" id="KW-1185">Reference proteome</keyword>
<feature type="transmembrane region" description="Helical" evidence="1">
    <location>
        <begin position="12"/>
        <end position="30"/>
    </location>
</feature>
<name>A0A3D9D6Z4_9FLAO</name>